<feature type="region of interest" description="Disordered" evidence="2">
    <location>
        <begin position="279"/>
        <end position="314"/>
    </location>
</feature>
<dbReference type="SUPFAM" id="SSF53474">
    <property type="entry name" value="alpha/beta-Hydrolases"/>
    <property type="match status" value="1"/>
</dbReference>
<name>A0ABP0LWE3_9DINO</name>
<dbReference type="InterPro" id="IPR002410">
    <property type="entry name" value="Peptidase_S33"/>
</dbReference>
<evidence type="ECO:0000256" key="1">
    <source>
        <dbReference type="ARBA" id="ARBA00022801"/>
    </source>
</evidence>
<evidence type="ECO:0000259" key="3">
    <source>
        <dbReference type="Pfam" id="PF12146"/>
    </source>
</evidence>
<dbReference type="InterPro" id="IPR029058">
    <property type="entry name" value="AB_hydrolase_fold"/>
</dbReference>
<dbReference type="Gene3D" id="3.40.50.1820">
    <property type="entry name" value="alpha/beta hydrolase"/>
    <property type="match status" value="1"/>
</dbReference>
<dbReference type="PANTHER" id="PTHR11614">
    <property type="entry name" value="PHOSPHOLIPASE-RELATED"/>
    <property type="match status" value="1"/>
</dbReference>
<comment type="caution">
    <text evidence="4">The sequence shown here is derived from an EMBL/GenBank/DDBJ whole genome shotgun (WGS) entry which is preliminary data.</text>
</comment>
<feature type="domain" description="Serine aminopeptidase S33" evidence="3">
    <location>
        <begin position="46"/>
        <end position="282"/>
    </location>
</feature>
<accession>A0ABP0LWE3</accession>
<feature type="compositionally biased region" description="Basic residues" evidence="2">
    <location>
        <begin position="280"/>
        <end position="294"/>
    </location>
</feature>
<dbReference type="InterPro" id="IPR051044">
    <property type="entry name" value="MAG_DAG_Lipase"/>
</dbReference>
<dbReference type="InterPro" id="IPR022742">
    <property type="entry name" value="Hydrolase_4"/>
</dbReference>
<dbReference type="EMBL" id="CAXAMN010014481">
    <property type="protein sequence ID" value="CAK9043543.1"/>
    <property type="molecule type" value="Genomic_DNA"/>
</dbReference>
<keyword evidence="5" id="KW-1185">Reference proteome</keyword>
<organism evidence="4 5">
    <name type="scientific">Durusdinium trenchii</name>
    <dbReference type="NCBI Taxonomy" id="1381693"/>
    <lineage>
        <taxon>Eukaryota</taxon>
        <taxon>Sar</taxon>
        <taxon>Alveolata</taxon>
        <taxon>Dinophyceae</taxon>
        <taxon>Suessiales</taxon>
        <taxon>Symbiodiniaceae</taxon>
        <taxon>Durusdinium</taxon>
    </lineage>
</organism>
<gene>
    <name evidence="4" type="ORF">CCMP2556_LOCUS23040</name>
</gene>
<dbReference type="PRINTS" id="PR00793">
    <property type="entry name" value="PROAMNOPTASE"/>
</dbReference>
<keyword evidence="1" id="KW-0378">Hydrolase</keyword>
<dbReference type="Proteomes" id="UP001642484">
    <property type="component" value="Unassembled WGS sequence"/>
</dbReference>
<sequence>QPPPQTERIAHSGAMSCAPLGPPCEWAESSRQSKLAIRRWEPPQVPKAVVLIVHGGAGWHSGYFDILGQALRAAGYAAVAYDQVGSGYSEGDPGYVERYSFVVDDLQKRAEEEQKRYPKCQVFALGESAGALLCLRHGLGRADAGLPPEPVAGYLLCGPVVRVKKEMIPPPCVVGIFKLLSNWIPRMPLPGVDVISTFDAAFGEPQWAAAGKADPIVRRVLDAKIHVRTGAETLGAVDFVNDATKQKLFTAPFACLVGEKESRVDVGAIFEFYLQAGSKDKRKNPRARARRRTRPKTETEGMMNGSLQDKADVT</sequence>
<evidence type="ECO:0000313" key="5">
    <source>
        <dbReference type="Proteomes" id="UP001642484"/>
    </source>
</evidence>
<evidence type="ECO:0000256" key="2">
    <source>
        <dbReference type="SAM" id="MobiDB-lite"/>
    </source>
</evidence>
<feature type="non-terminal residue" evidence="4">
    <location>
        <position position="314"/>
    </location>
</feature>
<evidence type="ECO:0000313" key="4">
    <source>
        <dbReference type="EMBL" id="CAK9043543.1"/>
    </source>
</evidence>
<feature type="non-terminal residue" evidence="4">
    <location>
        <position position="1"/>
    </location>
</feature>
<proteinExistence type="predicted"/>
<dbReference type="Pfam" id="PF12146">
    <property type="entry name" value="Hydrolase_4"/>
    <property type="match status" value="1"/>
</dbReference>
<protein>
    <recommendedName>
        <fullName evidence="3">Serine aminopeptidase S33 domain-containing protein</fullName>
    </recommendedName>
</protein>
<reference evidence="4 5" key="1">
    <citation type="submission" date="2024-02" db="EMBL/GenBank/DDBJ databases">
        <authorList>
            <person name="Chen Y."/>
            <person name="Shah S."/>
            <person name="Dougan E. K."/>
            <person name="Thang M."/>
            <person name="Chan C."/>
        </authorList>
    </citation>
    <scope>NUCLEOTIDE SEQUENCE [LARGE SCALE GENOMIC DNA]</scope>
</reference>